<dbReference type="GO" id="GO:0009279">
    <property type="term" value="C:cell outer membrane"/>
    <property type="evidence" value="ECO:0007669"/>
    <property type="project" value="UniProtKB-SubCell"/>
</dbReference>
<dbReference type="InterPro" id="IPR025885">
    <property type="entry name" value="PapC_N"/>
</dbReference>
<dbReference type="Gene3D" id="2.60.40.3110">
    <property type="match status" value="1"/>
</dbReference>
<dbReference type="Gene3D" id="2.60.40.2610">
    <property type="entry name" value="Outer membrane usher protein FimD, plug domain"/>
    <property type="match status" value="1"/>
</dbReference>
<dbReference type="InterPro" id="IPR037224">
    <property type="entry name" value="PapC_N_sf"/>
</dbReference>
<dbReference type="Pfam" id="PF00577">
    <property type="entry name" value="Usher"/>
    <property type="match status" value="1"/>
</dbReference>
<accession>A0A6D0XQQ9</accession>
<dbReference type="InterPro" id="IPR043142">
    <property type="entry name" value="PapC-like_C_sf"/>
</dbReference>
<keyword evidence="3" id="KW-0813">Transport</keyword>
<keyword evidence="6" id="KW-0732">Signal</keyword>
<keyword evidence="5" id="KW-0812">Transmembrane</keyword>
<comment type="caution">
    <text evidence="11">The sequence shown here is derived from an EMBL/GenBank/DDBJ whole genome shotgun (WGS) entry which is preliminary data.</text>
</comment>
<dbReference type="AlphaFoldDB" id="A0A6D0XQQ9"/>
<dbReference type="Gene3D" id="3.10.20.410">
    <property type="match status" value="1"/>
</dbReference>
<dbReference type="RefSeq" id="WP_062873166.1">
    <property type="nucleotide sequence ID" value="NZ_JAAECA010000181.1"/>
</dbReference>
<evidence type="ECO:0000256" key="3">
    <source>
        <dbReference type="ARBA" id="ARBA00022448"/>
    </source>
</evidence>
<keyword evidence="4" id="KW-1134">Transmembrane beta strand</keyword>
<feature type="domain" description="PapC-like C-terminal" evidence="9">
    <location>
        <begin position="745"/>
        <end position="804"/>
    </location>
</feature>
<keyword evidence="7" id="KW-0472">Membrane</keyword>
<evidence type="ECO:0000256" key="4">
    <source>
        <dbReference type="ARBA" id="ARBA00022452"/>
    </source>
</evidence>
<evidence type="ECO:0000313" key="11">
    <source>
        <dbReference type="EMBL" id="NDL81311.1"/>
    </source>
</evidence>
<sequence>MALLNNYWFGYSKLCVACILLIYSGLCSAQKKYEFDPRLLNSLGEGVDIDIFNTEQIAAGTYILDIYVNGDYKKTHSIKFIKSETEEYKITPCFDKQLLISLGVKEDLLKKNKEECDKGNYSQWKFSHNIYEQTLHINIPGTDLNNAIDGIAPKILWDDGISAAFLNYRASASSIKSKINKDEKNYLHLDLAPGFNFGAWRLRNKTFYTNTNSKKTKWQNVNNYIERGIKEIDSRITIGDFITTSNLFNSLSLRGAEIRTDETMIPSRLRNNNAIIRGVAKTQAHVEVEYNGYVIYSRSVDAGIFEFNDLPNVGTNGVYKVSVFEADGTKNIIMIPFTQAPFSLRKGTSDYAFSFGRYRSSSSNEVGPEIVDAGYSYGLSEHVTVSAALQLSDIYEAYATGLSLNLGAFGAFSLEGAYATAKQHDKHKEEKKGGAVSLKYSKGFYETGTDLYLANHSYNSKHYKTINEVYESLDSGIIDYANRKHSTSVGLNQVLQNGGFRFSYNFDHYWDGRKYQYIDLSYQGYFKGITFSLGYNEYIQKSQSNNHLFTASVSVPFRKGSSSPISASYKYTNGNTRGENHSLGLSGAALDNTLSWNLHQKYNNQSYYGVSGNASWRNRYGYISVGASTDRYNSSYSTDTAGSLLISKHGLTFGQEMQQSNAILVAAGASDVPVLGKFGVKTNSQGKALVTGLQPYRENNLSLDPLQTPENVEILQTDIKVIPTNGAIVEGRFKTNQGIKSLVRIITSKHQNIPFGSVVTVAGNNGVAGIAGDNGEVFLTGIPESGVIHVKWGVEKENSCSVSFNKALDKTPHALVCK</sequence>
<dbReference type="Pfam" id="PF13954">
    <property type="entry name" value="PapC_N"/>
    <property type="match status" value="1"/>
</dbReference>
<keyword evidence="8" id="KW-0998">Cell outer membrane</keyword>
<dbReference type="Pfam" id="PF13953">
    <property type="entry name" value="PapC_C"/>
    <property type="match status" value="1"/>
</dbReference>
<protein>
    <submittedName>
        <fullName evidence="11">Fimbrial biogenesis outer membrane usher protein</fullName>
    </submittedName>
</protein>
<dbReference type="InterPro" id="IPR000015">
    <property type="entry name" value="Fimb_usher"/>
</dbReference>
<dbReference type="Gene3D" id="2.60.40.2070">
    <property type="match status" value="1"/>
</dbReference>
<gene>
    <name evidence="11" type="ORF">GXK51_22165</name>
</gene>
<dbReference type="EMBL" id="JAAECA010000181">
    <property type="protein sequence ID" value="NDL81311.1"/>
    <property type="molecule type" value="Genomic_DNA"/>
</dbReference>
<evidence type="ECO:0000256" key="8">
    <source>
        <dbReference type="ARBA" id="ARBA00023237"/>
    </source>
</evidence>
<proteinExistence type="inferred from homology"/>
<evidence type="ECO:0000256" key="1">
    <source>
        <dbReference type="ARBA" id="ARBA00004571"/>
    </source>
</evidence>
<evidence type="ECO:0000259" key="10">
    <source>
        <dbReference type="Pfam" id="PF13954"/>
    </source>
</evidence>
<feature type="domain" description="PapC N-terminal" evidence="10">
    <location>
        <begin position="34"/>
        <end position="171"/>
    </location>
</feature>
<dbReference type="GO" id="GO:0009297">
    <property type="term" value="P:pilus assembly"/>
    <property type="evidence" value="ECO:0007669"/>
    <property type="project" value="InterPro"/>
</dbReference>
<evidence type="ECO:0000256" key="7">
    <source>
        <dbReference type="ARBA" id="ARBA00023136"/>
    </source>
</evidence>
<evidence type="ECO:0000259" key="9">
    <source>
        <dbReference type="Pfam" id="PF13953"/>
    </source>
</evidence>
<comment type="subcellular location">
    <subcellularLocation>
        <location evidence="1">Cell outer membrane</location>
        <topology evidence="1">Multi-pass membrane protein</topology>
    </subcellularLocation>
</comment>
<dbReference type="PANTHER" id="PTHR30451">
    <property type="entry name" value="OUTER MEMBRANE USHER PROTEIN"/>
    <property type="match status" value="1"/>
</dbReference>
<evidence type="ECO:0000256" key="2">
    <source>
        <dbReference type="ARBA" id="ARBA00008064"/>
    </source>
</evidence>
<dbReference type="InterPro" id="IPR042186">
    <property type="entry name" value="FimD_plug_dom"/>
</dbReference>
<reference evidence="11" key="1">
    <citation type="submission" date="2020-01" db="EMBL/GenBank/DDBJ databases">
        <title>Draft Genome Sequences of Shiga Toxin-Producing Escherichia coli from Food and Clinical samples.</title>
        <authorList>
            <person name="Alotaibi K."/>
            <person name="Han J."/>
            <person name="Kim M."/>
            <person name="Khan A."/>
        </authorList>
    </citation>
    <scope>NUCLEOTIDE SEQUENCE</scope>
    <source>
        <strain evidence="11">EC872416</strain>
    </source>
</reference>
<dbReference type="SUPFAM" id="SSF141729">
    <property type="entry name" value="FimD N-terminal domain-like"/>
    <property type="match status" value="1"/>
</dbReference>
<dbReference type="PANTHER" id="PTHR30451:SF9">
    <property type="entry name" value="F1 CAPSULE-ANCHORING PROTEIN"/>
    <property type="match status" value="1"/>
</dbReference>
<evidence type="ECO:0000256" key="6">
    <source>
        <dbReference type="ARBA" id="ARBA00022729"/>
    </source>
</evidence>
<organism evidence="11">
    <name type="scientific">Escherichia coli</name>
    <dbReference type="NCBI Taxonomy" id="562"/>
    <lineage>
        <taxon>Bacteria</taxon>
        <taxon>Pseudomonadati</taxon>
        <taxon>Pseudomonadota</taxon>
        <taxon>Gammaproteobacteria</taxon>
        <taxon>Enterobacterales</taxon>
        <taxon>Enterobacteriaceae</taxon>
        <taxon>Escherichia</taxon>
    </lineage>
</organism>
<dbReference type="InterPro" id="IPR025949">
    <property type="entry name" value="PapC-like_C"/>
</dbReference>
<comment type="similarity">
    <text evidence="2">Belongs to the fimbrial export usher family.</text>
</comment>
<evidence type="ECO:0000256" key="5">
    <source>
        <dbReference type="ARBA" id="ARBA00022692"/>
    </source>
</evidence>
<dbReference type="GO" id="GO:0015473">
    <property type="term" value="F:fimbrial usher porin activity"/>
    <property type="evidence" value="ECO:0007669"/>
    <property type="project" value="InterPro"/>
</dbReference>
<name>A0A6D0XQQ9_ECOLX</name>